<name>A0AAP0E2K7_9MAGN</name>
<keyword evidence="2" id="KW-1133">Transmembrane helix</keyword>
<dbReference type="EMBL" id="JBBNAE010000011">
    <property type="protein sequence ID" value="KAK9085474.1"/>
    <property type="molecule type" value="Genomic_DNA"/>
</dbReference>
<evidence type="ECO:0000256" key="1">
    <source>
        <dbReference type="SAM" id="MobiDB-lite"/>
    </source>
</evidence>
<feature type="transmembrane region" description="Helical" evidence="2">
    <location>
        <begin position="57"/>
        <end position="74"/>
    </location>
</feature>
<accession>A0AAP0E2K7</accession>
<dbReference type="Proteomes" id="UP001417504">
    <property type="component" value="Unassembled WGS sequence"/>
</dbReference>
<feature type="region of interest" description="Disordered" evidence="1">
    <location>
        <begin position="1"/>
        <end position="36"/>
    </location>
</feature>
<evidence type="ECO:0000256" key="2">
    <source>
        <dbReference type="SAM" id="Phobius"/>
    </source>
</evidence>
<sequence length="107" mass="12472">MENSLSYCGSGDNKENIPPLLPAKPDPSSAAMKMKSPRKPLQDITHLFYPCVHCNSVLKFSHLLLLFLLSFYNLRRQSINRRKRRANNHGLESAQRARWMCLRKNFR</sequence>
<comment type="caution">
    <text evidence="3">The sequence shown here is derived from an EMBL/GenBank/DDBJ whole genome shotgun (WGS) entry which is preliminary data.</text>
</comment>
<dbReference type="AlphaFoldDB" id="A0AAP0E2K7"/>
<gene>
    <name evidence="3" type="ORF">Sjap_025885</name>
</gene>
<organism evidence="3 4">
    <name type="scientific">Stephania japonica</name>
    <dbReference type="NCBI Taxonomy" id="461633"/>
    <lineage>
        <taxon>Eukaryota</taxon>
        <taxon>Viridiplantae</taxon>
        <taxon>Streptophyta</taxon>
        <taxon>Embryophyta</taxon>
        <taxon>Tracheophyta</taxon>
        <taxon>Spermatophyta</taxon>
        <taxon>Magnoliopsida</taxon>
        <taxon>Ranunculales</taxon>
        <taxon>Menispermaceae</taxon>
        <taxon>Menispermoideae</taxon>
        <taxon>Cissampelideae</taxon>
        <taxon>Stephania</taxon>
    </lineage>
</organism>
<evidence type="ECO:0000313" key="4">
    <source>
        <dbReference type="Proteomes" id="UP001417504"/>
    </source>
</evidence>
<evidence type="ECO:0000313" key="3">
    <source>
        <dbReference type="EMBL" id="KAK9085474.1"/>
    </source>
</evidence>
<proteinExistence type="predicted"/>
<protein>
    <submittedName>
        <fullName evidence="3">Uncharacterized protein</fullName>
    </submittedName>
</protein>
<keyword evidence="2" id="KW-0472">Membrane</keyword>
<keyword evidence="2" id="KW-0812">Transmembrane</keyword>
<reference evidence="3 4" key="1">
    <citation type="submission" date="2024-01" db="EMBL/GenBank/DDBJ databases">
        <title>Genome assemblies of Stephania.</title>
        <authorList>
            <person name="Yang L."/>
        </authorList>
    </citation>
    <scope>NUCLEOTIDE SEQUENCE [LARGE SCALE GENOMIC DNA]</scope>
    <source>
        <strain evidence="3">QJT</strain>
        <tissue evidence="3">Leaf</tissue>
    </source>
</reference>
<keyword evidence="4" id="KW-1185">Reference proteome</keyword>